<evidence type="ECO:0000256" key="1">
    <source>
        <dbReference type="ARBA" id="ARBA00004141"/>
    </source>
</evidence>
<dbReference type="CDD" id="cd18997">
    <property type="entry name" value="LGIC_ECD_nAChR"/>
    <property type="match status" value="1"/>
</dbReference>
<feature type="non-terminal residue" evidence="4">
    <location>
        <position position="1"/>
    </location>
</feature>
<organism evidence="4 5">
    <name type="scientific">Trichostrongylus colubriformis</name>
    <name type="common">Black scour worm</name>
    <dbReference type="NCBI Taxonomy" id="6319"/>
    <lineage>
        <taxon>Eukaryota</taxon>
        <taxon>Metazoa</taxon>
        <taxon>Ecdysozoa</taxon>
        <taxon>Nematoda</taxon>
        <taxon>Chromadorea</taxon>
        <taxon>Rhabditida</taxon>
        <taxon>Rhabditina</taxon>
        <taxon>Rhabditomorpha</taxon>
        <taxon>Strongyloidea</taxon>
        <taxon>Trichostrongylidae</taxon>
        <taxon>Trichostrongylus</taxon>
    </lineage>
</organism>
<evidence type="ECO:0000259" key="3">
    <source>
        <dbReference type="Pfam" id="PF02931"/>
    </source>
</evidence>
<comment type="subcellular location">
    <subcellularLocation>
        <location evidence="1">Membrane</location>
        <topology evidence="1">Multi-pass membrane protein</topology>
    </subcellularLocation>
</comment>
<proteinExistence type="predicted"/>
<dbReference type="Pfam" id="PF02931">
    <property type="entry name" value="Neur_chan_LBD"/>
    <property type="match status" value="1"/>
</dbReference>
<dbReference type="InterPro" id="IPR036734">
    <property type="entry name" value="Neur_chan_lig-bd_sf"/>
</dbReference>
<dbReference type="PANTHER" id="PTHR18945">
    <property type="entry name" value="NEUROTRANSMITTER GATED ION CHANNEL"/>
    <property type="match status" value="1"/>
</dbReference>
<dbReference type="AlphaFoldDB" id="A0AAN8FIE8"/>
<dbReference type="SUPFAM" id="SSF63712">
    <property type="entry name" value="Nicotinic receptor ligand binding domain-like"/>
    <property type="match status" value="1"/>
</dbReference>
<dbReference type="GO" id="GO:0005230">
    <property type="term" value="F:extracellular ligand-gated monoatomic ion channel activity"/>
    <property type="evidence" value="ECO:0007669"/>
    <property type="project" value="InterPro"/>
</dbReference>
<dbReference type="InterPro" id="IPR006202">
    <property type="entry name" value="Neur_chan_lig-bd"/>
</dbReference>
<dbReference type="GO" id="GO:0004888">
    <property type="term" value="F:transmembrane signaling receptor activity"/>
    <property type="evidence" value="ECO:0007669"/>
    <property type="project" value="InterPro"/>
</dbReference>
<dbReference type="FunFam" id="2.70.170.10:FF:000060">
    <property type="entry name" value="Nicotinic acetylcholine receptor subunit alpha4"/>
    <property type="match status" value="1"/>
</dbReference>
<evidence type="ECO:0000313" key="5">
    <source>
        <dbReference type="Proteomes" id="UP001331761"/>
    </source>
</evidence>
<evidence type="ECO:0000256" key="2">
    <source>
        <dbReference type="ARBA" id="ARBA00023136"/>
    </source>
</evidence>
<keyword evidence="2" id="KW-0472">Membrane</keyword>
<gene>
    <name evidence="4" type="ORF">GCK32_018694</name>
</gene>
<sequence length="165" mass="19378">AAEDFDSTYKSNLLVYSSGEVNWIPPGVLKFVCKLDVTWHVFPFDDQICEMKFGSWTFHGDAVDLQIQTENTNGTHSMDLSTYVINGEWDLVDSPALREVKYYKCCPEPYPTVRYFLHLRRRTLYYGNYSDHYWFQSYHSIASNLLDDGAWLFITARCRREDHFG</sequence>
<dbReference type="EMBL" id="WIXE01025637">
    <property type="protein sequence ID" value="KAK5964568.1"/>
    <property type="molecule type" value="Genomic_DNA"/>
</dbReference>
<dbReference type="Proteomes" id="UP001331761">
    <property type="component" value="Unassembled WGS sequence"/>
</dbReference>
<dbReference type="GO" id="GO:0016020">
    <property type="term" value="C:membrane"/>
    <property type="evidence" value="ECO:0007669"/>
    <property type="project" value="UniProtKB-SubCell"/>
</dbReference>
<reference evidence="4 5" key="1">
    <citation type="submission" date="2019-10" db="EMBL/GenBank/DDBJ databases">
        <title>Assembly and Annotation for the nematode Trichostrongylus colubriformis.</title>
        <authorList>
            <person name="Martin J."/>
        </authorList>
    </citation>
    <scope>NUCLEOTIDE SEQUENCE [LARGE SCALE GENOMIC DNA]</scope>
    <source>
        <strain evidence="4">G859</strain>
        <tissue evidence="4">Whole worm</tissue>
    </source>
</reference>
<accession>A0AAN8FIE8</accession>
<keyword evidence="5" id="KW-1185">Reference proteome</keyword>
<comment type="caution">
    <text evidence="4">The sequence shown here is derived from an EMBL/GenBank/DDBJ whole genome shotgun (WGS) entry which is preliminary data.</text>
</comment>
<dbReference type="InterPro" id="IPR006201">
    <property type="entry name" value="Neur_channel"/>
</dbReference>
<evidence type="ECO:0000313" key="4">
    <source>
        <dbReference type="EMBL" id="KAK5964568.1"/>
    </source>
</evidence>
<feature type="domain" description="Neurotransmitter-gated ion-channel ligand-binding" evidence="3">
    <location>
        <begin position="2"/>
        <end position="123"/>
    </location>
</feature>
<dbReference type="Gene3D" id="2.70.170.10">
    <property type="entry name" value="Neurotransmitter-gated ion-channel ligand-binding domain"/>
    <property type="match status" value="1"/>
</dbReference>
<name>A0AAN8FIE8_TRICO</name>
<protein>
    <submittedName>
        <fullName evidence="4">Neurotransmitter-gated ion-channel ligand binding domain protein</fullName>
    </submittedName>
</protein>